<sequence length="346" mass="40334">MLMLKLKLNGLPVPLKLQFIRFFALSRFPQRRLPSGGRIRQRTPAVTQRVHPSASATEHPNSQKHESSFGFDGFDTPHSTLPEENKRPPVSNPELGLKRLLQNNSLVVTRQLEMLNIFIGFEQTNKYVISNEVGETLGFIAEEPRGLLASFSRQILRTHRPFRAVIMDHEGKPVLWIRRPFAWINSRMHVQRLKDWHEHTTTGEPVLDTFGEAQQRWHLWRRRYDLFSVTLERILSNPSEPEPDRFAQFAKIDEGFWAWHFTVRGSHGEELASISRAFRGFGREIFTDTGQYTVNFTPLPSSPEDNTSREPYVTPELSLQQRAVRLLFFILGFVAHFDRSSYWQWQ</sequence>
<dbReference type="PANTHER" id="PTHR23248">
    <property type="entry name" value="PHOSPHOLIPID SCRAMBLASE-RELATED"/>
    <property type="match status" value="1"/>
</dbReference>
<comment type="similarity">
    <text evidence="1 2">Belongs to the phospholipid scramblase family.</text>
</comment>
<evidence type="ECO:0000313" key="4">
    <source>
        <dbReference type="EMBL" id="KAI0306548.1"/>
    </source>
</evidence>
<dbReference type="InterPro" id="IPR005552">
    <property type="entry name" value="Scramblase"/>
</dbReference>
<feature type="region of interest" description="Disordered" evidence="3">
    <location>
        <begin position="33"/>
        <end position="94"/>
    </location>
</feature>
<dbReference type="AlphaFoldDB" id="A0AAD4MBH2"/>
<gene>
    <name evidence="4" type="ORF">B0F90DRAFT_1690797</name>
</gene>
<protein>
    <recommendedName>
        <fullName evidence="2">Phospholipid scramblase</fullName>
    </recommendedName>
</protein>
<comment type="caution">
    <text evidence="4">The sequence shown here is derived from an EMBL/GenBank/DDBJ whole genome shotgun (WGS) entry which is preliminary data.</text>
</comment>
<name>A0AAD4MBH2_9AGAM</name>
<dbReference type="GO" id="GO:0005886">
    <property type="term" value="C:plasma membrane"/>
    <property type="evidence" value="ECO:0007669"/>
    <property type="project" value="TreeGrafter"/>
</dbReference>
<dbReference type="Proteomes" id="UP001203297">
    <property type="component" value="Unassembled WGS sequence"/>
</dbReference>
<keyword evidence="5" id="KW-1185">Reference proteome</keyword>
<dbReference type="PANTHER" id="PTHR23248:SF9">
    <property type="entry name" value="PHOSPHOLIPID SCRAMBLASE"/>
    <property type="match status" value="1"/>
</dbReference>
<dbReference type="GO" id="GO:0017128">
    <property type="term" value="F:phospholipid scramblase activity"/>
    <property type="evidence" value="ECO:0007669"/>
    <property type="project" value="InterPro"/>
</dbReference>
<dbReference type="Pfam" id="PF03803">
    <property type="entry name" value="Scramblase"/>
    <property type="match status" value="1"/>
</dbReference>
<dbReference type="EMBL" id="WTXG01000003">
    <property type="protein sequence ID" value="KAI0306548.1"/>
    <property type="molecule type" value="Genomic_DNA"/>
</dbReference>
<organism evidence="4 5">
    <name type="scientific">Multifurca ochricompacta</name>
    <dbReference type="NCBI Taxonomy" id="376703"/>
    <lineage>
        <taxon>Eukaryota</taxon>
        <taxon>Fungi</taxon>
        <taxon>Dikarya</taxon>
        <taxon>Basidiomycota</taxon>
        <taxon>Agaricomycotina</taxon>
        <taxon>Agaricomycetes</taxon>
        <taxon>Russulales</taxon>
        <taxon>Russulaceae</taxon>
        <taxon>Multifurca</taxon>
    </lineage>
</organism>
<reference evidence="4" key="1">
    <citation type="journal article" date="2022" name="New Phytol.">
        <title>Evolutionary transition to the ectomycorrhizal habit in the genomes of a hyperdiverse lineage of mushroom-forming fungi.</title>
        <authorList>
            <person name="Looney B."/>
            <person name="Miyauchi S."/>
            <person name="Morin E."/>
            <person name="Drula E."/>
            <person name="Courty P.E."/>
            <person name="Kohler A."/>
            <person name="Kuo A."/>
            <person name="LaButti K."/>
            <person name="Pangilinan J."/>
            <person name="Lipzen A."/>
            <person name="Riley R."/>
            <person name="Andreopoulos W."/>
            <person name="He G."/>
            <person name="Johnson J."/>
            <person name="Nolan M."/>
            <person name="Tritt A."/>
            <person name="Barry K.W."/>
            <person name="Grigoriev I.V."/>
            <person name="Nagy L.G."/>
            <person name="Hibbett D."/>
            <person name="Henrissat B."/>
            <person name="Matheny P.B."/>
            <person name="Labbe J."/>
            <person name="Martin F.M."/>
        </authorList>
    </citation>
    <scope>NUCLEOTIDE SEQUENCE</scope>
    <source>
        <strain evidence="4">BPL690</strain>
    </source>
</reference>
<evidence type="ECO:0000256" key="3">
    <source>
        <dbReference type="SAM" id="MobiDB-lite"/>
    </source>
</evidence>
<evidence type="ECO:0000313" key="5">
    <source>
        <dbReference type="Proteomes" id="UP001203297"/>
    </source>
</evidence>
<proteinExistence type="inferred from homology"/>
<evidence type="ECO:0000256" key="2">
    <source>
        <dbReference type="RuleBase" id="RU363116"/>
    </source>
</evidence>
<evidence type="ECO:0000256" key="1">
    <source>
        <dbReference type="ARBA" id="ARBA00005350"/>
    </source>
</evidence>
<accession>A0AAD4MBH2</accession>